<evidence type="ECO:0000313" key="1">
    <source>
        <dbReference type="EMBL" id="KUO15252.1"/>
    </source>
</evidence>
<accession>A0A101UR26</accession>
<dbReference type="AlphaFoldDB" id="A0A101UR26"/>
<name>A0A101UR26_9ACTN</name>
<sequence length="87" mass="9561">MQRCRPSWLLHGVLDVGSSTGQGPRRAHHFGFDHIDRGRALVTGMTHRRVTRMAHSRLPALSENHSAFPATHQQSAAATQIPSSVIT</sequence>
<gene>
    <name evidence="1" type="ORF">AQJ91_42650</name>
</gene>
<comment type="caution">
    <text evidence="1">The sequence shown here is derived from an EMBL/GenBank/DDBJ whole genome shotgun (WGS) entry which is preliminary data.</text>
</comment>
<reference evidence="1 2" key="1">
    <citation type="submission" date="2015-10" db="EMBL/GenBank/DDBJ databases">
        <title>Draft genome sequence of Streptomyces sp. RV15, isolated from a marine sponge.</title>
        <authorList>
            <person name="Ruckert C."/>
            <person name="Abdelmohsen U.R."/>
            <person name="Winkler A."/>
            <person name="Hentschel U."/>
            <person name="Kalinowski J."/>
            <person name="Kampfer P."/>
            <person name="Glaeser S."/>
        </authorList>
    </citation>
    <scope>NUCLEOTIDE SEQUENCE [LARGE SCALE GENOMIC DNA]</scope>
    <source>
        <strain evidence="1 2">RV15</strain>
    </source>
</reference>
<keyword evidence="2" id="KW-1185">Reference proteome</keyword>
<organism evidence="1 2">
    <name type="scientific">Streptomyces dysideae</name>
    <dbReference type="NCBI Taxonomy" id="909626"/>
    <lineage>
        <taxon>Bacteria</taxon>
        <taxon>Bacillati</taxon>
        <taxon>Actinomycetota</taxon>
        <taxon>Actinomycetes</taxon>
        <taxon>Kitasatosporales</taxon>
        <taxon>Streptomycetaceae</taxon>
        <taxon>Streptomyces</taxon>
    </lineage>
</organism>
<evidence type="ECO:0000313" key="2">
    <source>
        <dbReference type="Proteomes" id="UP000053260"/>
    </source>
</evidence>
<proteinExistence type="predicted"/>
<dbReference type="Proteomes" id="UP000053260">
    <property type="component" value="Unassembled WGS sequence"/>
</dbReference>
<dbReference type="EMBL" id="LMXB01000118">
    <property type="protein sequence ID" value="KUO15252.1"/>
    <property type="molecule type" value="Genomic_DNA"/>
</dbReference>
<protein>
    <submittedName>
        <fullName evidence="1">Uncharacterized protein</fullName>
    </submittedName>
</protein>